<evidence type="ECO:0000313" key="1">
    <source>
        <dbReference type="EMBL" id="QCD99394.1"/>
    </source>
</evidence>
<protein>
    <submittedName>
        <fullName evidence="1">Uncharacterized protein</fullName>
    </submittedName>
</protein>
<organism evidence="1 2">
    <name type="scientific">Vigna unguiculata</name>
    <name type="common">Cowpea</name>
    <dbReference type="NCBI Taxonomy" id="3917"/>
    <lineage>
        <taxon>Eukaryota</taxon>
        <taxon>Viridiplantae</taxon>
        <taxon>Streptophyta</taxon>
        <taxon>Embryophyta</taxon>
        <taxon>Tracheophyta</taxon>
        <taxon>Spermatophyta</taxon>
        <taxon>Magnoliopsida</taxon>
        <taxon>eudicotyledons</taxon>
        <taxon>Gunneridae</taxon>
        <taxon>Pentapetalae</taxon>
        <taxon>rosids</taxon>
        <taxon>fabids</taxon>
        <taxon>Fabales</taxon>
        <taxon>Fabaceae</taxon>
        <taxon>Papilionoideae</taxon>
        <taxon>50 kb inversion clade</taxon>
        <taxon>NPAAA clade</taxon>
        <taxon>indigoferoid/millettioid clade</taxon>
        <taxon>Phaseoleae</taxon>
        <taxon>Vigna</taxon>
    </lineage>
</organism>
<keyword evidence="2" id="KW-1185">Reference proteome</keyword>
<dbReference type="AlphaFoldDB" id="A0A4D6MI32"/>
<dbReference type="Proteomes" id="UP000501690">
    <property type="component" value="Linkage Group LG7"/>
</dbReference>
<accession>A0A4D6MI32</accession>
<dbReference type="EMBL" id="CP039351">
    <property type="protein sequence ID" value="QCD99394.1"/>
    <property type="molecule type" value="Genomic_DNA"/>
</dbReference>
<reference evidence="1 2" key="1">
    <citation type="submission" date="2019-04" db="EMBL/GenBank/DDBJ databases">
        <title>An improved genome assembly and genetic linkage map for asparagus bean, Vigna unguiculata ssp. sesquipedialis.</title>
        <authorList>
            <person name="Xia Q."/>
            <person name="Zhang R."/>
            <person name="Dong Y."/>
        </authorList>
    </citation>
    <scope>NUCLEOTIDE SEQUENCE [LARGE SCALE GENOMIC DNA]</scope>
    <source>
        <tissue evidence="1">Leaf</tissue>
    </source>
</reference>
<name>A0A4D6MI32_VIGUN</name>
<evidence type="ECO:0000313" key="2">
    <source>
        <dbReference type="Proteomes" id="UP000501690"/>
    </source>
</evidence>
<proteinExistence type="predicted"/>
<gene>
    <name evidence="1" type="ORF">DEO72_LG7g675</name>
</gene>
<sequence length="121" mass="13801">MVKSTLHRDPLRRTGHRFLHIKALCKAMVIDFLVASRPSARQWSSISYIKALSLGMVIDSLCHIETLSMGLVIDSFTSRPSAKQWSLISWLHRDPLQGTGHRFLYIKALCKACRLYTSRCV</sequence>